<evidence type="ECO:0000313" key="2">
    <source>
        <dbReference type="EMBL" id="TWF95570.1"/>
    </source>
</evidence>
<accession>A0A561U872</accession>
<dbReference type="InterPro" id="IPR000868">
    <property type="entry name" value="Isochorismatase-like_dom"/>
</dbReference>
<dbReference type="InterPro" id="IPR036380">
    <property type="entry name" value="Isochorismatase-like_sf"/>
</dbReference>
<evidence type="ECO:0000259" key="1">
    <source>
        <dbReference type="Pfam" id="PF00857"/>
    </source>
</evidence>
<dbReference type="Gene3D" id="3.40.50.850">
    <property type="entry name" value="Isochorismatase-like"/>
    <property type="match status" value="1"/>
</dbReference>
<dbReference type="AlphaFoldDB" id="A0A561U872"/>
<gene>
    <name evidence="2" type="ORF">FHU35_12567</name>
</gene>
<dbReference type="EMBL" id="VIWX01000002">
    <property type="protein sequence ID" value="TWF95570.1"/>
    <property type="molecule type" value="Genomic_DNA"/>
</dbReference>
<dbReference type="PANTHER" id="PTHR14119">
    <property type="entry name" value="HYDROLASE"/>
    <property type="match status" value="1"/>
</dbReference>
<sequence length="171" mass="18229">MPLLRADDSVLLVVDLQERLMPAIASADAVLDKTTRLIRAAGLLGVDVRATEQNPAGLGATVADIANLLPRPAELKTSFGAEIDPGDGTVIIAGCEAHVCVLQTALALRASGREVAVVADAVGSRSEPDRERALDRMRAHGVDVVTAEMVMFEWLHDSDNPAFRDVLRLIK</sequence>
<evidence type="ECO:0000313" key="3">
    <source>
        <dbReference type="Proteomes" id="UP000316184"/>
    </source>
</evidence>
<proteinExistence type="predicted"/>
<dbReference type="OrthoDB" id="9796958at2"/>
<dbReference type="InterPro" id="IPR050993">
    <property type="entry name" value="Isochorismatase_domain"/>
</dbReference>
<dbReference type="PANTHER" id="PTHR14119:SF3">
    <property type="entry name" value="ISOCHORISMATASE DOMAIN-CONTAINING PROTEIN 2"/>
    <property type="match status" value="1"/>
</dbReference>
<protein>
    <submittedName>
        <fullName evidence="2">Nicotinamidase-related amidase</fullName>
    </submittedName>
</protein>
<dbReference type="RefSeq" id="WP_145738557.1">
    <property type="nucleotide sequence ID" value="NZ_VIWX01000002.1"/>
</dbReference>
<organism evidence="2 3">
    <name type="scientific">Saccharopolyspora dendranthemae</name>
    <dbReference type="NCBI Taxonomy" id="1181886"/>
    <lineage>
        <taxon>Bacteria</taxon>
        <taxon>Bacillati</taxon>
        <taxon>Actinomycetota</taxon>
        <taxon>Actinomycetes</taxon>
        <taxon>Pseudonocardiales</taxon>
        <taxon>Pseudonocardiaceae</taxon>
        <taxon>Saccharopolyspora</taxon>
    </lineage>
</organism>
<keyword evidence="3" id="KW-1185">Reference proteome</keyword>
<dbReference type="Pfam" id="PF00857">
    <property type="entry name" value="Isochorismatase"/>
    <property type="match status" value="1"/>
</dbReference>
<name>A0A561U872_9PSEU</name>
<dbReference type="Proteomes" id="UP000316184">
    <property type="component" value="Unassembled WGS sequence"/>
</dbReference>
<comment type="caution">
    <text evidence="2">The sequence shown here is derived from an EMBL/GenBank/DDBJ whole genome shotgun (WGS) entry which is preliminary data.</text>
</comment>
<reference evidence="2 3" key="1">
    <citation type="submission" date="2019-06" db="EMBL/GenBank/DDBJ databases">
        <title>Sequencing the genomes of 1000 actinobacteria strains.</title>
        <authorList>
            <person name="Klenk H.-P."/>
        </authorList>
    </citation>
    <scope>NUCLEOTIDE SEQUENCE [LARGE SCALE GENOMIC DNA]</scope>
    <source>
        <strain evidence="2 3">DSM 46699</strain>
    </source>
</reference>
<feature type="domain" description="Isochorismatase-like" evidence="1">
    <location>
        <begin position="9"/>
        <end position="148"/>
    </location>
</feature>
<dbReference type="SUPFAM" id="SSF52499">
    <property type="entry name" value="Isochorismatase-like hydrolases"/>
    <property type="match status" value="1"/>
</dbReference>